<protein>
    <submittedName>
        <fullName evidence="1">DUF1289 domain-containing protein</fullName>
    </submittedName>
</protein>
<dbReference type="EMBL" id="WJPP01000005">
    <property type="protein sequence ID" value="MRH78995.1"/>
    <property type="molecule type" value="Genomic_DNA"/>
</dbReference>
<dbReference type="Pfam" id="PF06945">
    <property type="entry name" value="DUF1289"/>
    <property type="match status" value="1"/>
</dbReference>
<organism evidence="1 2">
    <name type="scientific">Spiribacter salilacus</name>
    <dbReference type="NCBI Taxonomy" id="2664894"/>
    <lineage>
        <taxon>Bacteria</taxon>
        <taxon>Pseudomonadati</taxon>
        <taxon>Pseudomonadota</taxon>
        <taxon>Gammaproteobacteria</taxon>
        <taxon>Chromatiales</taxon>
        <taxon>Ectothiorhodospiraceae</taxon>
        <taxon>Spiribacter</taxon>
    </lineage>
</organism>
<keyword evidence="2" id="KW-1185">Reference proteome</keyword>
<dbReference type="PANTHER" id="PTHR35175:SF2">
    <property type="entry name" value="DUF1289 DOMAIN-CONTAINING PROTEIN"/>
    <property type="match status" value="1"/>
</dbReference>
<reference evidence="1 2" key="1">
    <citation type="submission" date="2019-11" db="EMBL/GenBank/DDBJ databases">
        <authorList>
            <person name="Zhang X.Y."/>
        </authorList>
    </citation>
    <scope>NUCLEOTIDE SEQUENCE [LARGE SCALE GENOMIC DNA]</scope>
    <source>
        <strain evidence="1 2">C176</strain>
    </source>
</reference>
<gene>
    <name evidence="1" type="ORF">GH984_09810</name>
</gene>
<evidence type="ECO:0000313" key="1">
    <source>
        <dbReference type="EMBL" id="MRH78995.1"/>
    </source>
</evidence>
<sequence>MSISSPCVSICEKENGRCIGCGRTEQEIEVWRDLSETERLEIMARLEHEAANGGWFAADAFGTPATPVGRG</sequence>
<name>A0A6N7QR45_9GAMM</name>
<comment type="caution">
    <text evidence="1">The sequence shown here is derived from an EMBL/GenBank/DDBJ whole genome shotgun (WGS) entry which is preliminary data.</text>
</comment>
<accession>A0A6N7QR45</accession>
<dbReference type="Proteomes" id="UP000433788">
    <property type="component" value="Unassembled WGS sequence"/>
</dbReference>
<evidence type="ECO:0000313" key="2">
    <source>
        <dbReference type="Proteomes" id="UP000433788"/>
    </source>
</evidence>
<dbReference type="PANTHER" id="PTHR35175">
    <property type="entry name" value="DUF1289 DOMAIN-CONTAINING PROTEIN"/>
    <property type="match status" value="1"/>
</dbReference>
<dbReference type="RefSeq" id="WP_153720043.1">
    <property type="nucleotide sequence ID" value="NZ_WJPP01000005.1"/>
</dbReference>
<dbReference type="InterPro" id="IPR010710">
    <property type="entry name" value="DUF1289"/>
</dbReference>
<dbReference type="AlphaFoldDB" id="A0A6N7QR45"/>
<proteinExistence type="predicted"/>